<dbReference type="EMBL" id="FNUK01000012">
    <property type="protein sequence ID" value="SEF81542.1"/>
    <property type="molecule type" value="Genomic_DNA"/>
</dbReference>
<comment type="similarity">
    <text evidence="1">Belongs to the GSP E family.</text>
</comment>
<name>A0A1H5V262_9CLOT</name>
<dbReference type="RefSeq" id="WP_103896051.1">
    <property type="nucleotide sequence ID" value="NZ_FNUK01000012.1"/>
</dbReference>
<organism evidence="5 6">
    <name type="scientific">Caloramator fervidus</name>
    <dbReference type="NCBI Taxonomy" id="29344"/>
    <lineage>
        <taxon>Bacteria</taxon>
        <taxon>Bacillati</taxon>
        <taxon>Bacillota</taxon>
        <taxon>Clostridia</taxon>
        <taxon>Eubacteriales</taxon>
        <taxon>Clostridiaceae</taxon>
        <taxon>Caloramator</taxon>
    </lineage>
</organism>
<dbReference type="Gene3D" id="3.40.50.300">
    <property type="entry name" value="P-loop containing nucleotide triphosphate hydrolases"/>
    <property type="match status" value="1"/>
</dbReference>
<dbReference type="OrthoDB" id="9808272at2"/>
<dbReference type="Pfam" id="PF00437">
    <property type="entry name" value="T2SSE"/>
    <property type="match status" value="1"/>
</dbReference>
<dbReference type="PANTHER" id="PTHR30258">
    <property type="entry name" value="TYPE II SECRETION SYSTEM PROTEIN GSPE-RELATED"/>
    <property type="match status" value="1"/>
</dbReference>
<evidence type="ECO:0000259" key="4">
    <source>
        <dbReference type="PROSITE" id="PS00662"/>
    </source>
</evidence>
<dbReference type="PROSITE" id="PS00662">
    <property type="entry name" value="T2SP_E"/>
    <property type="match status" value="1"/>
</dbReference>
<proteinExistence type="inferred from homology"/>
<dbReference type="GO" id="GO:0005886">
    <property type="term" value="C:plasma membrane"/>
    <property type="evidence" value="ECO:0007669"/>
    <property type="project" value="TreeGrafter"/>
</dbReference>
<feature type="domain" description="Bacterial type II secretion system protein E" evidence="4">
    <location>
        <begin position="281"/>
        <end position="295"/>
    </location>
</feature>
<dbReference type="PANTHER" id="PTHR30258:SF1">
    <property type="entry name" value="PROTEIN TRANSPORT PROTEIN HOFB HOMOLOG"/>
    <property type="match status" value="1"/>
</dbReference>
<evidence type="ECO:0000313" key="5">
    <source>
        <dbReference type="EMBL" id="SEF81542.1"/>
    </source>
</evidence>
<dbReference type="InterPro" id="IPR027417">
    <property type="entry name" value="P-loop_NTPase"/>
</dbReference>
<evidence type="ECO:0000256" key="1">
    <source>
        <dbReference type="ARBA" id="ARBA00006611"/>
    </source>
</evidence>
<dbReference type="Proteomes" id="UP000242850">
    <property type="component" value="Unassembled WGS sequence"/>
</dbReference>
<dbReference type="SMART" id="SM00382">
    <property type="entry name" value="AAA"/>
    <property type="match status" value="1"/>
</dbReference>
<dbReference type="Gene3D" id="3.30.450.90">
    <property type="match status" value="1"/>
</dbReference>
<evidence type="ECO:0000313" key="6">
    <source>
        <dbReference type="Proteomes" id="UP000242850"/>
    </source>
</evidence>
<reference evidence="6" key="1">
    <citation type="submission" date="2016-10" db="EMBL/GenBank/DDBJ databases">
        <authorList>
            <person name="Varghese N."/>
            <person name="Submissions S."/>
        </authorList>
    </citation>
    <scope>NUCLEOTIDE SEQUENCE [LARGE SCALE GENOMIC DNA]</scope>
    <source>
        <strain evidence="6">DSM 5463</strain>
    </source>
</reference>
<dbReference type="GO" id="GO:0005524">
    <property type="term" value="F:ATP binding"/>
    <property type="evidence" value="ECO:0007669"/>
    <property type="project" value="UniProtKB-KW"/>
</dbReference>
<keyword evidence="2" id="KW-0547">Nucleotide-binding</keyword>
<dbReference type="SUPFAM" id="SSF52540">
    <property type="entry name" value="P-loop containing nucleoside triphosphate hydrolases"/>
    <property type="match status" value="1"/>
</dbReference>
<sequence length="456" mass="53253">MEFQFGYDDFISLDLFYFDSTNHDFIKNNIYPIYENSQRIILGINENSNLDFLRNIESNLEKEIIKLKVKNKYNRLDLSSASNLLNWIIEYATKLEASDIHIEPFEKYVRIRYRIDGELSEIIRISYDAYNLIINRIKLLANMDIAEKRLPLDGKIIWEIEGIKYDLRISTVPTYYAEKMVIRILYRNNAFIEKNEIGMLKEHLEILNRALKRKRGVILITGPTGSGKSTTLYSILTMLNKESLNILTIEDPVEYIIEGINQINVNYKVDLNFSNGLRAILRQDPDVIMIGEIRDKETAEIAIRAGVTGHLVLSTFHTNDCFSTITRLLDMGIEPFLIGASLNLIISQRLVRTICPYCKEKYYPSEFEKSFLEIDDGIFKGKGCSRCNYTGYKGRTGIFEVLEINEKHREIIMKDFNEDRIRKLNDFKTLKEHCRILVKKGVTTFEEYMKVSYLFM</sequence>
<dbReference type="GO" id="GO:0016887">
    <property type="term" value="F:ATP hydrolysis activity"/>
    <property type="evidence" value="ECO:0007669"/>
    <property type="project" value="TreeGrafter"/>
</dbReference>
<gene>
    <name evidence="5" type="ORF">SAMN05660865_01083</name>
</gene>
<evidence type="ECO:0000256" key="3">
    <source>
        <dbReference type="ARBA" id="ARBA00022840"/>
    </source>
</evidence>
<dbReference type="CDD" id="cd01129">
    <property type="entry name" value="PulE-GspE-like"/>
    <property type="match status" value="1"/>
</dbReference>
<accession>A0A1H5V262</accession>
<dbReference type="InterPro" id="IPR001482">
    <property type="entry name" value="T2SS/T4SS_dom"/>
</dbReference>
<dbReference type="InterPro" id="IPR003593">
    <property type="entry name" value="AAA+_ATPase"/>
</dbReference>
<keyword evidence="6" id="KW-1185">Reference proteome</keyword>
<keyword evidence="3" id="KW-0067">ATP-binding</keyword>
<dbReference type="AlphaFoldDB" id="A0A1H5V262"/>
<protein>
    <submittedName>
        <fullName evidence="5">Type IV pilus assembly protein PilB</fullName>
    </submittedName>
</protein>
<evidence type="ECO:0000256" key="2">
    <source>
        <dbReference type="ARBA" id="ARBA00022741"/>
    </source>
</evidence>